<protein>
    <submittedName>
        <fullName evidence="1">Uncharacterized protein</fullName>
    </submittedName>
</protein>
<comment type="caution">
    <text evidence="1">The sequence shown here is derived from an EMBL/GenBank/DDBJ whole genome shotgun (WGS) entry which is preliminary data.</text>
</comment>
<evidence type="ECO:0000313" key="1">
    <source>
        <dbReference type="EMBL" id="KAF5370088.1"/>
    </source>
</evidence>
<name>A0A8H5LUL3_9AGAR</name>
<reference evidence="1 2" key="1">
    <citation type="journal article" date="2020" name="ISME J.">
        <title>Uncovering the hidden diversity of litter-decomposition mechanisms in mushroom-forming fungi.</title>
        <authorList>
            <person name="Floudas D."/>
            <person name="Bentzer J."/>
            <person name="Ahren D."/>
            <person name="Johansson T."/>
            <person name="Persson P."/>
            <person name="Tunlid A."/>
        </authorList>
    </citation>
    <scope>NUCLEOTIDE SEQUENCE [LARGE SCALE GENOMIC DNA]</scope>
    <source>
        <strain evidence="1 2">CBS 291.85</strain>
    </source>
</reference>
<gene>
    <name evidence="1" type="ORF">D9758_001269</name>
</gene>
<organism evidence="1 2">
    <name type="scientific">Tetrapyrgos nigripes</name>
    <dbReference type="NCBI Taxonomy" id="182062"/>
    <lineage>
        <taxon>Eukaryota</taxon>
        <taxon>Fungi</taxon>
        <taxon>Dikarya</taxon>
        <taxon>Basidiomycota</taxon>
        <taxon>Agaricomycotina</taxon>
        <taxon>Agaricomycetes</taxon>
        <taxon>Agaricomycetidae</taxon>
        <taxon>Agaricales</taxon>
        <taxon>Marasmiineae</taxon>
        <taxon>Marasmiaceae</taxon>
        <taxon>Tetrapyrgos</taxon>
    </lineage>
</organism>
<dbReference type="OrthoDB" id="5597211at2759"/>
<accession>A0A8H5LUL3</accession>
<dbReference type="AlphaFoldDB" id="A0A8H5LUL3"/>
<dbReference type="EMBL" id="JAACJM010000012">
    <property type="protein sequence ID" value="KAF5370088.1"/>
    <property type="molecule type" value="Genomic_DNA"/>
</dbReference>
<sequence length="195" mass="22697">MSTSRVTRTLQQAALRSRIFQRYNSTSSPQPHPKPNYTLPPEKLRALISLYHQTDTFITKENLSDRIDEAFIRKDFRLDNAAGTPGMKALREEVQRRRAAPRFSEWEMERGQAPTRPGDGGAWSTNLSLREWKVIEALYGVDSSAQNRTLPGLESLEEWEESDAERLEKVKEEEWTKLLQKEAEEEQKLRRQHKS</sequence>
<dbReference type="Proteomes" id="UP000559256">
    <property type="component" value="Unassembled WGS sequence"/>
</dbReference>
<evidence type="ECO:0000313" key="2">
    <source>
        <dbReference type="Proteomes" id="UP000559256"/>
    </source>
</evidence>
<keyword evidence="2" id="KW-1185">Reference proteome</keyword>
<proteinExistence type="predicted"/>